<evidence type="ECO:0000313" key="4">
    <source>
        <dbReference type="Proteomes" id="UP001604335"/>
    </source>
</evidence>
<keyword evidence="4" id="KW-1185">Reference proteome</keyword>
<proteinExistence type="predicted"/>
<comment type="caution">
    <text evidence="3">The sequence shown here is derived from an EMBL/GenBank/DDBJ whole genome shotgun (WGS) entry which is preliminary data.</text>
</comment>
<reference evidence="4" key="1">
    <citation type="journal article" date="2024" name="Algal Res.">
        <title>Biochemical, toxicological and genomic investigation of a high-biomass producing Limnothrix strain isolated from Italian shallow drinking water reservoir.</title>
        <authorList>
            <person name="Simonazzi M."/>
            <person name="Shishido T.K."/>
            <person name="Delbaje E."/>
            <person name="Wahlsten M."/>
            <person name="Fewer D.P."/>
            <person name="Sivonen K."/>
            <person name="Pezzolesi L."/>
            <person name="Pistocchi R."/>
        </authorList>
    </citation>
    <scope>NUCLEOTIDE SEQUENCE [LARGE SCALE GENOMIC DNA]</scope>
    <source>
        <strain evidence="4">LRLZ20PSL1</strain>
    </source>
</reference>
<dbReference type="RefSeq" id="WP_393013987.1">
    <property type="nucleotide sequence ID" value="NZ_JAZAQF010000078.1"/>
</dbReference>
<evidence type="ECO:0008006" key="5">
    <source>
        <dbReference type="Google" id="ProtNLM"/>
    </source>
</evidence>
<evidence type="ECO:0000256" key="1">
    <source>
        <dbReference type="SAM" id="MobiDB-lite"/>
    </source>
</evidence>
<dbReference type="EMBL" id="JAZAQF010000078">
    <property type="protein sequence ID" value="MFG3818565.1"/>
    <property type="molecule type" value="Genomic_DNA"/>
</dbReference>
<name>A0ABW7CBP5_9CYAN</name>
<keyword evidence="2" id="KW-0472">Membrane</keyword>
<dbReference type="Proteomes" id="UP001604335">
    <property type="component" value="Unassembled WGS sequence"/>
</dbReference>
<feature type="region of interest" description="Disordered" evidence="1">
    <location>
        <begin position="1"/>
        <end position="26"/>
    </location>
</feature>
<feature type="compositionally biased region" description="Basic and acidic residues" evidence="1">
    <location>
        <begin position="98"/>
        <end position="108"/>
    </location>
</feature>
<gene>
    <name evidence="3" type="ORF">VPK24_13015</name>
</gene>
<keyword evidence="2" id="KW-0812">Transmembrane</keyword>
<organism evidence="3 4">
    <name type="scientific">Limnothrix redekei LRLZ20PSL1</name>
    <dbReference type="NCBI Taxonomy" id="3112953"/>
    <lineage>
        <taxon>Bacteria</taxon>
        <taxon>Bacillati</taxon>
        <taxon>Cyanobacteriota</taxon>
        <taxon>Cyanophyceae</taxon>
        <taxon>Pseudanabaenales</taxon>
        <taxon>Pseudanabaenaceae</taxon>
        <taxon>Limnothrix</taxon>
    </lineage>
</organism>
<evidence type="ECO:0000256" key="2">
    <source>
        <dbReference type="SAM" id="Phobius"/>
    </source>
</evidence>
<feature type="transmembrane region" description="Helical" evidence="2">
    <location>
        <begin position="42"/>
        <end position="64"/>
    </location>
</feature>
<accession>A0ABW7CBP5</accession>
<evidence type="ECO:0000313" key="3">
    <source>
        <dbReference type="EMBL" id="MFG3818565.1"/>
    </source>
</evidence>
<sequence>MNAFQPQHRPDPPVQRRPRLRSKQLPKSASYRSIALESLFKLSVNSVLALIAIAALVQWIPLYATRRAELRQLQAEVRLVETRVQTLRSEMTQNFDPAHNRATVEAETGRVPLNQRPVRWQPDRPSQPDFEEGDGLP</sequence>
<keyword evidence="2" id="KW-1133">Transmembrane helix</keyword>
<feature type="region of interest" description="Disordered" evidence="1">
    <location>
        <begin position="91"/>
        <end position="137"/>
    </location>
</feature>
<protein>
    <recommendedName>
        <fullName evidence="5">Cell division protein FtsL</fullName>
    </recommendedName>
</protein>